<dbReference type="Proteomes" id="UP000887572">
    <property type="component" value="Unplaced"/>
</dbReference>
<organism evidence="2 3">
    <name type="scientific">Globodera rostochiensis</name>
    <name type="common">Golden nematode worm</name>
    <name type="synonym">Heterodera rostochiensis</name>
    <dbReference type="NCBI Taxonomy" id="31243"/>
    <lineage>
        <taxon>Eukaryota</taxon>
        <taxon>Metazoa</taxon>
        <taxon>Ecdysozoa</taxon>
        <taxon>Nematoda</taxon>
        <taxon>Chromadorea</taxon>
        <taxon>Rhabditida</taxon>
        <taxon>Tylenchina</taxon>
        <taxon>Tylenchomorpha</taxon>
        <taxon>Tylenchoidea</taxon>
        <taxon>Heteroderidae</taxon>
        <taxon>Heteroderinae</taxon>
        <taxon>Globodera</taxon>
    </lineage>
</organism>
<name>A0A914H834_GLORO</name>
<keyword evidence="1" id="KW-0732">Signal</keyword>
<evidence type="ECO:0000256" key="1">
    <source>
        <dbReference type="SAM" id="SignalP"/>
    </source>
</evidence>
<feature type="signal peptide" evidence="1">
    <location>
        <begin position="1"/>
        <end position="21"/>
    </location>
</feature>
<dbReference type="WBParaSite" id="Gr19_v10_g14101.t1">
    <property type="protein sequence ID" value="Gr19_v10_g14101.t1"/>
    <property type="gene ID" value="Gr19_v10_g14101"/>
</dbReference>
<reference evidence="3" key="1">
    <citation type="submission" date="2022-11" db="UniProtKB">
        <authorList>
            <consortium name="WormBaseParasite"/>
        </authorList>
    </citation>
    <scope>IDENTIFICATION</scope>
</reference>
<sequence length="143" mass="16616">MFTFANCLILIFLFVATFSKSTQIQHPNPPQFWHQLMKENGICDEQIKQMADEMDKSDPFFEKLSKEENYIKPPRPSPKHPACELKHPGKQSLFLNLLKLDNFYELLGRQEQMAKLLQDLAKTFINIKRSDAPYVVPDNSMAV</sequence>
<proteinExistence type="predicted"/>
<accession>A0A914H834</accession>
<feature type="chain" id="PRO_5036872104" evidence="1">
    <location>
        <begin position="22"/>
        <end position="143"/>
    </location>
</feature>
<evidence type="ECO:0000313" key="2">
    <source>
        <dbReference type="Proteomes" id="UP000887572"/>
    </source>
</evidence>
<keyword evidence="2" id="KW-1185">Reference proteome</keyword>
<dbReference type="AlphaFoldDB" id="A0A914H834"/>
<protein>
    <submittedName>
        <fullName evidence="3">Uncharacterized protein</fullName>
    </submittedName>
</protein>
<evidence type="ECO:0000313" key="3">
    <source>
        <dbReference type="WBParaSite" id="Gr19_v10_g14101.t1"/>
    </source>
</evidence>